<evidence type="ECO:0000313" key="3">
    <source>
        <dbReference type="EMBL" id="ROW11195.1"/>
    </source>
</evidence>
<feature type="compositionally biased region" description="Basic and acidic residues" evidence="2">
    <location>
        <begin position="112"/>
        <end position="128"/>
    </location>
</feature>
<gene>
    <name evidence="3" type="ORF">VMCG_01136</name>
</gene>
<dbReference type="Proteomes" id="UP000283895">
    <property type="component" value="Unassembled WGS sequence"/>
</dbReference>
<keyword evidence="1" id="KW-0175">Coiled coil</keyword>
<comment type="caution">
    <text evidence="3">The sequence shown here is derived from an EMBL/GenBank/DDBJ whole genome shotgun (WGS) entry which is preliminary data.</text>
</comment>
<feature type="region of interest" description="Disordered" evidence="2">
    <location>
        <begin position="107"/>
        <end position="129"/>
    </location>
</feature>
<accession>A0A423X5I7</accession>
<evidence type="ECO:0000256" key="1">
    <source>
        <dbReference type="SAM" id="Coils"/>
    </source>
</evidence>
<keyword evidence="4" id="KW-1185">Reference proteome</keyword>
<reference evidence="3 4" key="1">
    <citation type="submission" date="2015-09" db="EMBL/GenBank/DDBJ databases">
        <title>Host preference determinants of Valsa canker pathogens revealed by comparative genomics.</title>
        <authorList>
            <person name="Yin Z."/>
            <person name="Huang L."/>
        </authorList>
    </citation>
    <scope>NUCLEOTIDE SEQUENCE [LARGE SCALE GENOMIC DNA]</scope>
    <source>
        <strain evidence="3 4">03-1</strain>
    </source>
</reference>
<name>A0A423X5I7_9PEZI</name>
<dbReference type="AlphaFoldDB" id="A0A423X5I7"/>
<feature type="coiled-coil region" evidence="1">
    <location>
        <begin position="31"/>
        <end position="86"/>
    </location>
</feature>
<evidence type="ECO:0000313" key="4">
    <source>
        <dbReference type="Proteomes" id="UP000283895"/>
    </source>
</evidence>
<dbReference type="EMBL" id="LKEA01000002">
    <property type="protein sequence ID" value="ROW11195.1"/>
    <property type="molecule type" value="Genomic_DNA"/>
</dbReference>
<protein>
    <submittedName>
        <fullName evidence="3">Uncharacterized protein</fullName>
    </submittedName>
</protein>
<proteinExistence type="predicted"/>
<evidence type="ECO:0000256" key="2">
    <source>
        <dbReference type="SAM" id="MobiDB-lite"/>
    </source>
</evidence>
<sequence length="226" mass="25962">MVLLDPKVLAEATSAFLSKAQKQAEHDPGAISRLVQENETLRGTIATLEGRLDQESATSRRREKDLEDLHERVVALEDQASEHVEAAWELHERVSSLETINEGTRTIPGHTARKEATRNEGARKEARRQNSRFKAFEAHFLAMRKKYHVKKPGKDHRPFIWSFIEGIDDKEWAQYTQEYLMKTLPDDKVHRSKSPRNGRIMALDLGVKWEDVRDAMSRMQVPPSLA</sequence>
<organism evidence="3 4">
    <name type="scientific">Cytospora schulzeri</name>
    <dbReference type="NCBI Taxonomy" id="448051"/>
    <lineage>
        <taxon>Eukaryota</taxon>
        <taxon>Fungi</taxon>
        <taxon>Dikarya</taxon>
        <taxon>Ascomycota</taxon>
        <taxon>Pezizomycotina</taxon>
        <taxon>Sordariomycetes</taxon>
        <taxon>Sordariomycetidae</taxon>
        <taxon>Diaporthales</taxon>
        <taxon>Cytosporaceae</taxon>
        <taxon>Cytospora</taxon>
    </lineage>
</organism>
<dbReference type="OrthoDB" id="5227874at2759"/>